<accession>A0A2K1JJE6</accession>
<reference evidence="2 4" key="1">
    <citation type="journal article" date="2008" name="Science">
        <title>The Physcomitrella genome reveals evolutionary insights into the conquest of land by plants.</title>
        <authorList>
            <person name="Rensing S."/>
            <person name="Lang D."/>
            <person name="Zimmer A."/>
            <person name="Terry A."/>
            <person name="Salamov A."/>
            <person name="Shapiro H."/>
            <person name="Nishiyama T."/>
            <person name="Perroud P.-F."/>
            <person name="Lindquist E."/>
            <person name="Kamisugi Y."/>
            <person name="Tanahashi T."/>
            <person name="Sakakibara K."/>
            <person name="Fujita T."/>
            <person name="Oishi K."/>
            <person name="Shin-I T."/>
            <person name="Kuroki Y."/>
            <person name="Toyoda A."/>
            <person name="Suzuki Y."/>
            <person name="Hashimoto A."/>
            <person name="Yamaguchi K."/>
            <person name="Sugano A."/>
            <person name="Kohara Y."/>
            <person name="Fujiyama A."/>
            <person name="Anterola A."/>
            <person name="Aoki S."/>
            <person name="Ashton N."/>
            <person name="Barbazuk W.B."/>
            <person name="Barker E."/>
            <person name="Bennetzen J."/>
            <person name="Bezanilla M."/>
            <person name="Blankenship R."/>
            <person name="Cho S.H."/>
            <person name="Dutcher S."/>
            <person name="Estelle M."/>
            <person name="Fawcett J.A."/>
            <person name="Gundlach H."/>
            <person name="Hanada K."/>
            <person name="Heyl A."/>
            <person name="Hicks K.A."/>
            <person name="Hugh J."/>
            <person name="Lohr M."/>
            <person name="Mayer K."/>
            <person name="Melkozernov A."/>
            <person name="Murata T."/>
            <person name="Nelson D."/>
            <person name="Pils B."/>
            <person name="Prigge M."/>
            <person name="Reiss B."/>
            <person name="Renner T."/>
            <person name="Rombauts S."/>
            <person name="Rushton P."/>
            <person name="Sanderfoot A."/>
            <person name="Schween G."/>
            <person name="Shiu S.-H."/>
            <person name="Stueber K."/>
            <person name="Theodoulou F.L."/>
            <person name="Tu H."/>
            <person name="Van de Peer Y."/>
            <person name="Verrier P.J."/>
            <person name="Waters E."/>
            <person name="Wood A."/>
            <person name="Yang L."/>
            <person name="Cove D."/>
            <person name="Cuming A."/>
            <person name="Hasebe M."/>
            <person name="Lucas S."/>
            <person name="Mishler D.B."/>
            <person name="Reski R."/>
            <person name="Grigoriev I."/>
            <person name="Quatrano R.S."/>
            <person name="Boore J.L."/>
        </authorList>
    </citation>
    <scope>NUCLEOTIDE SEQUENCE [LARGE SCALE GENOMIC DNA]</scope>
    <source>
        <strain evidence="3 4">cv. Gransden 2004</strain>
    </source>
</reference>
<keyword evidence="4" id="KW-1185">Reference proteome</keyword>
<proteinExistence type="predicted"/>
<dbReference type="PANTHER" id="PTHR15157:SF24">
    <property type="entry name" value="VACUOLAR PROTEIN SORTING 38"/>
    <property type="match status" value="1"/>
</dbReference>
<evidence type="ECO:0000313" key="4">
    <source>
        <dbReference type="Proteomes" id="UP000006727"/>
    </source>
</evidence>
<evidence type="ECO:0000313" key="2">
    <source>
        <dbReference type="EMBL" id="PNR41668.1"/>
    </source>
</evidence>
<sequence>MEGTPEGQEKGGAAAGNGKGEIVKAKVVEWEEFQDVLAQMCGRGLVLKKSLVDREALSQQLEAALEIRKVSLERVDALEAMHRQVHAKNLRLKSAQEALRNLREELAKKTGFLEPSTRTLHIAFRAVADAQRRLQVAKSLLAGDGGLERLRKLCYSLDSRRRRMLAQLAFVYPLASLKPENSTSQGVERETANKDGSSLIIAGMPLSEPGKKLTGHAKDKSESDMSATALGYVGHMVTLVAQYLDVQLRYPIRQMASRSFIQDYCPAIEPAVDAVTAAVAPQYGSQRTVEFPLFSEGQDTTRSAYAVFLLNKDLEQILNHLGLESVGPRHTLLNLEKLLKGLETTDIS</sequence>
<reference evidence="3" key="3">
    <citation type="submission" date="2020-12" db="UniProtKB">
        <authorList>
            <consortium name="EnsemblPlants"/>
        </authorList>
    </citation>
    <scope>IDENTIFICATION</scope>
</reference>
<name>A0A2K1JJE6_PHYPA</name>
<dbReference type="GeneID" id="112291816"/>
<evidence type="ECO:0000313" key="3">
    <source>
        <dbReference type="EnsemblPlants" id="Pp3c14_26480V3.1"/>
    </source>
</evidence>
<evidence type="ECO:0008006" key="5">
    <source>
        <dbReference type="Google" id="ProtNLM"/>
    </source>
</evidence>
<reference evidence="2 4" key="2">
    <citation type="journal article" date="2018" name="Plant J.">
        <title>The Physcomitrella patens chromosome-scale assembly reveals moss genome structure and evolution.</title>
        <authorList>
            <person name="Lang D."/>
            <person name="Ullrich K.K."/>
            <person name="Murat F."/>
            <person name="Fuchs J."/>
            <person name="Jenkins J."/>
            <person name="Haas F.B."/>
            <person name="Piednoel M."/>
            <person name="Gundlach H."/>
            <person name="Van Bel M."/>
            <person name="Meyberg R."/>
            <person name="Vives C."/>
            <person name="Morata J."/>
            <person name="Symeonidi A."/>
            <person name="Hiss M."/>
            <person name="Muchero W."/>
            <person name="Kamisugi Y."/>
            <person name="Saleh O."/>
            <person name="Blanc G."/>
            <person name="Decker E.L."/>
            <person name="van Gessel N."/>
            <person name="Grimwood J."/>
            <person name="Hayes R.D."/>
            <person name="Graham S.W."/>
            <person name="Gunter L.E."/>
            <person name="McDaniel S.F."/>
            <person name="Hoernstein S.N.W."/>
            <person name="Larsson A."/>
            <person name="Li F.W."/>
            <person name="Perroud P.F."/>
            <person name="Phillips J."/>
            <person name="Ranjan P."/>
            <person name="Rokshar D.S."/>
            <person name="Rothfels C.J."/>
            <person name="Schneider L."/>
            <person name="Shu S."/>
            <person name="Stevenson D.W."/>
            <person name="Thummler F."/>
            <person name="Tillich M."/>
            <person name="Villarreal Aguilar J.C."/>
            <person name="Widiez T."/>
            <person name="Wong G.K."/>
            <person name="Wymore A."/>
            <person name="Zhang Y."/>
            <person name="Zimmer A.D."/>
            <person name="Quatrano R.S."/>
            <person name="Mayer K.F.X."/>
            <person name="Goodstein D."/>
            <person name="Casacuberta J.M."/>
            <person name="Vandepoele K."/>
            <person name="Reski R."/>
            <person name="Cuming A.C."/>
            <person name="Tuskan G.A."/>
            <person name="Maumus F."/>
            <person name="Salse J."/>
            <person name="Schmutz J."/>
            <person name="Rensing S.A."/>
        </authorList>
    </citation>
    <scope>NUCLEOTIDE SEQUENCE [LARGE SCALE GENOMIC DNA]</scope>
    <source>
        <strain evidence="3 4">cv. Gransden 2004</strain>
    </source>
</reference>
<evidence type="ECO:0000256" key="1">
    <source>
        <dbReference type="SAM" id="Coils"/>
    </source>
</evidence>
<protein>
    <recommendedName>
        <fullName evidence="5">UV radiation resistance-associated gene protein</fullName>
    </recommendedName>
</protein>
<dbReference type="Proteomes" id="UP000006727">
    <property type="component" value="Chromosome 14"/>
</dbReference>
<dbReference type="AlphaFoldDB" id="A0A2K1JJE6"/>
<dbReference type="PANTHER" id="PTHR15157">
    <property type="entry name" value="UV RADIATION RESISTANCE-ASSOCIATED GENE PROTEIN"/>
    <property type="match status" value="1"/>
</dbReference>
<feature type="coiled-coil region" evidence="1">
    <location>
        <begin position="85"/>
        <end position="112"/>
    </location>
</feature>
<organism evidence="2">
    <name type="scientific">Physcomitrium patens</name>
    <name type="common">Spreading-leaved earth moss</name>
    <name type="synonym">Physcomitrella patens</name>
    <dbReference type="NCBI Taxonomy" id="3218"/>
    <lineage>
        <taxon>Eukaryota</taxon>
        <taxon>Viridiplantae</taxon>
        <taxon>Streptophyta</taxon>
        <taxon>Embryophyta</taxon>
        <taxon>Bryophyta</taxon>
        <taxon>Bryophytina</taxon>
        <taxon>Bryopsida</taxon>
        <taxon>Funariidae</taxon>
        <taxon>Funariales</taxon>
        <taxon>Funariaceae</taxon>
        <taxon>Physcomitrium</taxon>
    </lineage>
</organism>
<dbReference type="STRING" id="3218.A0A2K1JJE6"/>
<keyword evidence="1" id="KW-0175">Coiled coil</keyword>
<dbReference type="PaxDb" id="3218-PP1S269_55V6.2"/>
<gene>
    <name evidence="3" type="primary">LOC112291816</name>
    <name evidence="2" type="ORF">PHYPA_019073</name>
</gene>
<dbReference type="RefSeq" id="XP_024395492.1">
    <property type="nucleotide sequence ID" value="XM_024539724.2"/>
</dbReference>
<dbReference type="Gramene" id="Pp3c14_26480V3.1">
    <property type="protein sequence ID" value="Pp3c14_26480V3.1"/>
    <property type="gene ID" value="Pp3c14_26480"/>
</dbReference>
<dbReference type="EnsemblPlants" id="Pp3c14_26480V3.1">
    <property type="protein sequence ID" value="Pp3c14_26480V3.1"/>
    <property type="gene ID" value="Pp3c14_26480"/>
</dbReference>
<dbReference type="EMBL" id="ABEU02000014">
    <property type="protein sequence ID" value="PNR41668.1"/>
    <property type="molecule type" value="Genomic_DNA"/>
</dbReference>